<proteinExistence type="predicted"/>
<dbReference type="EMBL" id="HG996468">
    <property type="protein sequence ID" value="CAG1850570.1"/>
    <property type="molecule type" value="Genomic_DNA"/>
</dbReference>
<accession>A0A804IDJ1</accession>
<evidence type="ECO:0000313" key="1">
    <source>
        <dbReference type="EMBL" id="CAG1850570.1"/>
    </source>
</evidence>
<keyword evidence="3" id="KW-1185">Reference proteome</keyword>
<protein>
    <submittedName>
        <fullName evidence="1">(wild Malaysian banana) hypothetical protein</fullName>
    </submittedName>
</protein>
<evidence type="ECO:0000313" key="2">
    <source>
        <dbReference type="EnsemblPlants" id="Ma03_p18400.1"/>
    </source>
</evidence>
<evidence type="ECO:0000313" key="3">
    <source>
        <dbReference type="Proteomes" id="UP000012960"/>
    </source>
</evidence>
<dbReference type="Proteomes" id="UP000012960">
    <property type="component" value="Unplaced"/>
</dbReference>
<dbReference type="AlphaFoldDB" id="A0A804IDJ1"/>
<organism evidence="2 3">
    <name type="scientific">Musa acuminata subsp. malaccensis</name>
    <name type="common">Wild banana</name>
    <name type="synonym">Musa malaccensis</name>
    <dbReference type="NCBI Taxonomy" id="214687"/>
    <lineage>
        <taxon>Eukaryota</taxon>
        <taxon>Viridiplantae</taxon>
        <taxon>Streptophyta</taxon>
        <taxon>Embryophyta</taxon>
        <taxon>Tracheophyta</taxon>
        <taxon>Spermatophyta</taxon>
        <taxon>Magnoliopsida</taxon>
        <taxon>Liliopsida</taxon>
        <taxon>Zingiberales</taxon>
        <taxon>Musaceae</taxon>
        <taxon>Musa</taxon>
    </lineage>
</organism>
<dbReference type="Gramene" id="Ma03_t18400.1">
    <property type="protein sequence ID" value="Ma03_p18400.1"/>
    <property type="gene ID" value="Ma03_g18400"/>
</dbReference>
<name>A0A804IDJ1_MUSAM</name>
<reference evidence="2" key="2">
    <citation type="submission" date="2021-05" db="UniProtKB">
        <authorList>
            <consortium name="EnsemblPlants"/>
        </authorList>
    </citation>
    <scope>IDENTIFICATION</scope>
    <source>
        <strain evidence="2">subsp. malaccensis</strain>
    </source>
</reference>
<dbReference type="EnsemblPlants" id="Ma03_t18400.1">
    <property type="protein sequence ID" value="Ma03_p18400.1"/>
    <property type="gene ID" value="Ma03_g18400"/>
</dbReference>
<dbReference type="InParanoid" id="A0A804IDJ1"/>
<sequence>MPRGRRTEPSRGPTRCSSFGAIDGVHLGRSSSESMWSVICSCLVLDVLDLLRC</sequence>
<gene>
    <name evidence="1" type="ORF">GSMUA_199960.1</name>
</gene>
<reference evidence="1" key="1">
    <citation type="submission" date="2021-03" db="EMBL/GenBank/DDBJ databases">
        <authorList>
            <consortium name="Genoscope - CEA"/>
            <person name="William W."/>
        </authorList>
    </citation>
    <scope>NUCLEOTIDE SEQUENCE</scope>
    <source>
        <strain evidence="1">Doubled-haploid Pahang</strain>
    </source>
</reference>